<organism evidence="1">
    <name type="scientific">viral metagenome</name>
    <dbReference type="NCBI Taxonomy" id="1070528"/>
    <lineage>
        <taxon>unclassified sequences</taxon>
        <taxon>metagenomes</taxon>
        <taxon>organismal metagenomes</taxon>
    </lineage>
</organism>
<accession>A0A6C0JFA6</accession>
<reference evidence="1" key="1">
    <citation type="journal article" date="2020" name="Nature">
        <title>Giant virus diversity and host interactions through global metagenomics.</title>
        <authorList>
            <person name="Schulz F."/>
            <person name="Roux S."/>
            <person name="Paez-Espino D."/>
            <person name="Jungbluth S."/>
            <person name="Walsh D.A."/>
            <person name="Denef V.J."/>
            <person name="McMahon K.D."/>
            <person name="Konstantinidis K.T."/>
            <person name="Eloe-Fadrosh E.A."/>
            <person name="Kyrpides N.C."/>
            <person name="Woyke T."/>
        </authorList>
    </citation>
    <scope>NUCLEOTIDE SEQUENCE</scope>
    <source>
        <strain evidence="1">GVMAG-M-3300025880-75</strain>
    </source>
</reference>
<dbReference type="EMBL" id="MN740358">
    <property type="protein sequence ID" value="QHU02458.1"/>
    <property type="molecule type" value="Genomic_DNA"/>
</dbReference>
<proteinExistence type="predicted"/>
<name>A0A6C0JFA6_9ZZZZ</name>
<dbReference type="AlphaFoldDB" id="A0A6C0JFA6"/>
<sequence length="165" mass="19348">MTSVASSLPVCLPCVPLFKHLPIEIENEITLFRDSHIFHQKLTKSLVELQEKVYQRTAKRLQLSLQQIEILIEWRRDNDLGQDTWIECFYDIIMDDPASVYEFVEHLSFCGCCSRHMCNKPDHNDLLNKNTNFDNVNNNSQKMDYSCKCNCRHISRMMCKVVSTN</sequence>
<evidence type="ECO:0000313" key="1">
    <source>
        <dbReference type="EMBL" id="QHU02458.1"/>
    </source>
</evidence>
<protein>
    <submittedName>
        <fullName evidence="1">Uncharacterized protein</fullName>
    </submittedName>
</protein>